<gene>
    <name evidence="1" type="ORF">SDC9_185808</name>
</gene>
<comment type="caution">
    <text evidence="1">The sequence shown here is derived from an EMBL/GenBank/DDBJ whole genome shotgun (WGS) entry which is preliminary data.</text>
</comment>
<proteinExistence type="predicted"/>
<organism evidence="1">
    <name type="scientific">bioreactor metagenome</name>
    <dbReference type="NCBI Taxonomy" id="1076179"/>
    <lineage>
        <taxon>unclassified sequences</taxon>
        <taxon>metagenomes</taxon>
        <taxon>ecological metagenomes</taxon>
    </lineage>
</organism>
<dbReference type="EMBL" id="VSSQ01093423">
    <property type="protein sequence ID" value="MPN38284.1"/>
    <property type="molecule type" value="Genomic_DNA"/>
</dbReference>
<dbReference type="AlphaFoldDB" id="A0A645HQ77"/>
<name>A0A645HQ77_9ZZZZ</name>
<evidence type="ECO:0000313" key="1">
    <source>
        <dbReference type="EMBL" id="MPN38284.1"/>
    </source>
</evidence>
<reference evidence="1" key="1">
    <citation type="submission" date="2019-08" db="EMBL/GenBank/DDBJ databases">
        <authorList>
            <person name="Kucharzyk K."/>
            <person name="Murdoch R.W."/>
            <person name="Higgins S."/>
            <person name="Loffler F."/>
        </authorList>
    </citation>
    <scope>NUCLEOTIDE SEQUENCE</scope>
</reference>
<accession>A0A645HQ77</accession>
<sequence>MQLAIYCNNQRIQTHPKFPAYVTNKYSTHEEHMPEKLKYTEWDDVRIKQWAAKIGPSTRQVVDLIFSMVKIKEQGYNSSLSVLRLTKSYSEARLETACELALTKVRVPRYHHLKAILSANQDVLYSNGKQSAQAPEVAPKGYVRGAEYYRGRNK</sequence>
<protein>
    <submittedName>
        <fullName evidence="1">Uncharacterized protein</fullName>
    </submittedName>
</protein>